<dbReference type="Pfam" id="PF00168">
    <property type="entry name" value="C2"/>
    <property type="match status" value="1"/>
</dbReference>
<dbReference type="InParanoid" id="G0QS97"/>
<dbReference type="AlphaFoldDB" id="G0QS97"/>
<dbReference type="OrthoDB" id="10658007at2759"/>
<dbReference type="Gene3D" id="2.60.40.150">
    <property type="entry name" value="C2 domain"/>
    <property type="match status" value="1"/>
</dbReference>
<dbReference type="InterPro" id="IPR035892">
    <property type="entry name" value="C2_domain_sf"/>
</dbReference>
<dbReference type="GeneID" id="14908031"/>
<sequence length="164" mass="18817">MISSILYQTPENINANPYIVCVARLGQNQIKRTQVWAGNKYEANWTDQLKLYRNNEENLEIRISAMESPQSSQAQLLGVAVIPITQALQMQNQELCYTLNIKEKEAGQDINLIQQQQSCQLQQIQNQQQKLTYPNNTNQLYYDSAQPQTQCLTNSQIKLVSLPQ</sequence>
<accession>G0QS97</accession>
<organism evidence="2 3">
    <name type="scientific">Ichthyophthirius multifiliis</name>
    <name type="common">White spot disease agent</name>
    <name type="synonym">Ich</name>
    <dbReference type="NCBI Taxonomy" id="5932"/>
    <lineage>
        <taxon>Eukaryota</taxon>
        <taxon>Sar</taxon>
        <taxon>Alveolata</taxon>
        <taxon>Ciliophora</taxon>
        <taxon>Intramacronucleata</taxon>
        <taxon>Oligohymenophorea</taxon>
        <taxon>Hymenostomatida</taxon>
        <taxon>Ophryoglenina</taxon>
        <taxon>Ichthyophthirius</taxon>
    </lineage>
</organism>
<keyword evidence="3" id="KW-1185">Reference proteome</keyword>
<dbReference type="eggNOG" id="ENOG502R2V5">
    <property type="taxonomic scope" value="Eukaryota"/>
</dbReference>
<gene>
    <name evidence="2" type="ORF">IMG5_100450</name>
</gene>
<dbReference type="SUPFAM" id="SSF49562">
    <property type="entry name" value="C2 domain (Calcium/lipid-binding domain, CaLB)"/>
    <property type="match status" value="1"/>
</dbReference>
<protein>
    <recommendedName>
        <fullName evidence="1">C2 domain-containing protein</fullName>
    </recommendedName>
</protein>
<evidence type="ECO:0000259" key="1">
    <source>
        <dbReference type="Pfam" id="PF00168"/>
    </source>
</evidence>
<proteinExistence type="predicted"/>
<reference evidence="2 3" key="1">
    <citation type="submission" date="2011-07" db="EMBL/GenBank/DDBJ databases">
        <authorList>
            <person name="Coyne R."/>
            <person name="Brami D."/>
            <person name="Johnson J."/>
            <person name="Hostetler J."/>
            <person name="Hannick L."/>
            <person name="Clark T."/>
            <person name="Cassidy-Hanley D."/>
            <person name="Inman J."/>
        </authorList>
    </citation>
    <scope>NUCLEOTIDE SEQUENCE [LARGE SCALE GENOMIC DNA]</scope>
    <source>
        <strain evidence="2 3">G5</strain>
    </source>
</reference>
<dbReference type="EMBL" id="GL983809">
    <property type="protein sequence ID" value="EGR31895.1"/>
    <property type="molecule type" value="Genomic_DNA"/>
</dbReference>
<evidence type="ECO:0000313" key="3">
    <source>
        <dbReference type="Proteomes" id="UP000008983"/>
    </source>
</evidence>
<dbReference type="RefSeq" id="XP_004035381.1">
    <property type="nucleotide sequence ID" value="XM_004035333.1"/>
</dbReference>
<dbReference type="Proteomes" id="UP000008983">
    <property type="component" value="Unassembled WGS sequence"/>
</dbReference>
<dbReference type="InterPro" id="IPR000008">
    <property type="entry name" value="C2_dom"/>
</dbReference>
<dbReference type="STRING" id="857967.G0QS97"/>
<evidence type="ECO:0000313" key="2">
    <source>
        <dbReference type="EMBL" id="EGR31895.1"/>
    </source>
</evidence>
<name>G0QS97_ICHMU</name>
<feature type="domain" description="C2" evidence="1">
    <location>
        <begin position="14"/>
        <end position="94"/>
    </location>
</feature>